<sequence>RQPGPRRDAAVVVAHVVRHAEGTRQPGARRQRVRHHRRFRGPGHLLQPQVPAQGGHQPPDGDGGQLLQERTQGRHPARGRRQQPRRDGVRLQGG</sequence>
<evidence type="ECO:0000256" key="1">
    <source>
        <dbReference type="SAM" id="MobiDB-lite"/>
    </source>
</evidence>
<dbReference type="EMBL" id="CVQH01024989">
    <property type="protein sequence ID" value="CRK37828.1"/>
    <property type="molecule type" value="Genomic_DNA"/>
</dbReference>
<feature type="non-terminal residue" evidence="2">
    <location>
        <position position="94"/>
    </location>
</feature>
<dbReference type="Proteomes" id="UP000044602">
    <property type="component" value="Unassembled WGS sequence"/>
</dbReference>
<gene>
    <name evidence="2" type="ORF">BN1708_020358</name>
</gene>
<feature type="compositionally biased region" description="Basic residues" evidence="1">
    <location>
        <begin position="27"/>
        <end position="41"/>
    </location>
</feature>
<feature type="compositionally biased region" description="Basic residues" evidence="1">
    <location>
        <begin position="73"/>
        <end position="83"/>
    </location>
</feature>
<organism evidence="2 3">
    <name type="scientific">Verticillium longisporum</name>
    <name type="common">Verticillium dahliae var. longisporum</name>
    <dbReference type="NCBI Taxonomy" id="100787"/>
    <lineage>
        <taxon>Eukaryota</taxon>
        <taxon>Fungi</taxon>
        <taxon>Dikarya</taxon>
        <taxon>Ascomycota</taxon>
        <taxon>Pezizomycotina</taxon>
        <taxon>Sordariomycetes</taxon>
        <taxon>Hypocreomycetidae</taxon>
        <taxon>Glomerellales</taxon>
        <taxon>Plectosphaerellaceae</taxon>
        <taxon>Verticillium</taxon>
    </lineage>
</organism>
<protein>
    <submittedName>
        <fullName evidence="2">Uncharacterized protein</fullName>
    </submittedName>
</protein>
<proteinExistence type="predicted"/>
<name>A0A0G4MUA2_VERLO</name>
<evidence type="ECO:0000313" key="2">
    <source>
        <dbReference type="EMBL" id="CRK37828.1"/>
    </source>
</evidence>
<dbReference type="AlphaFoldDB" id="A0A0G4MUA2"/>
<feature type="non-terminal residue" evidence="2">
    <location>
        <position position="1"/>
    </location>
</feature>
<evidence type="ECO:0000313" key="3">
    <source>
        <dbReference type="Proteomes" id="UP000044602"/>
    </source>
</evidence>
<feature type="compositionally biased region" description="Basic and acidic residues" evidence="1">
    <location>
        <begin position="84"/>
        <end position="94"/>
    </location>
</feature>
<accession>A0A0G4MUA2</accession>
<feature type="region of interest" description="Disordered" evidence="1">
    <location>
        <begin position="17"/>
        <end position="94"/>
    </location>
</feature>
<reference evidence="2 3" key="1">
    <citation type="submission" date="2015-05" db="EMBL/GenBank/DDBJ databases">
        <authorList>
            <person name="Wang D.B."/>
            <person name="Wang M."/>
        </authorList>
    </citation>
    <scope>NUCLEOTIDE SEQUENCE [LARGE SCALE GENOMIC DNA]</scope>
    <source>
        <strain evidence="2">VL1</strain>
    </source>
</reference>
<keyword evidence="3" id="KW-1185">Reference proteome</keyword>